<protein>
    <submittedName>
        <fullName evidence="3">DUF5671 domain-containing protein</fullName>
    </submittedName>
</protein>
<feature type="domain" description="DUF5671" evidence="2">
    <location>
        <begin position="15"/>
        <end position="138"/>
    </location>
</feature>
<sequence length="546" mass="56437">MTAPAPGGAQRTVRRLIVYGLLFVLVVITAIGLAGLLERLIDAGTPIAGGGASDLALWLAFTLIGGPLAAVLWWVVWRRLGDEAERGSLAWGLYLTAMYTVSLVVATSALLAAATAALEGRALPTELATGLVWAAVWGWHRWMSRHPVKHPTRLRTVPFVIAAVSGLVLLVSGAIGALGTLLDEAILGATAPALAGAPWWRSVADALVTAAVGGLIWWWHWARDGVRGFRTGFAAVALVVVGVLGGAAVTLAGVGTALWVALRLVLDHTETATRILEPLGGALAAAAVGALVWRSHQRIAAVRSDGTRRAASLVLSGLGLAAAASGIGVIVNATLGAFVSSLVAADTRTLLLAGIAALVVGAPVWWLAWRPTRRPDAEELGSPGRRVYLVAVFGISAVVALIALLVVGFRVFEFVLDATTGASLLDRVRAPLGLLVATALVFAYHFAVWRRDRSAIAEQGLAPARRIARVVLVATDDAAALAPAIEAATGASVTVWRREPVAGAPSAEIQVPDAAAIAAAFDGIAARRVLVLAGPGGRFEVVPLVD</sequence>
<proteinExistence type="predicted"/>
<evidence type="ECO:0000259" key="2">
    <source>
        <dbReference type="Pfam" id="PF18920"/>
    </source>
</evidence>
<organism evidence="3 4">
    <name type="scientific">Agromyces indicus</name>
    <dbReference type="NCBI Taxonomy" id="758919"/>
    <lineage>
        <taxon>Bacteria</taxon>
        <taxon>Bacillati</taxon>
        <taxon>Actinomycetota</taxon>
        <taxon>Actinomycetes</taxon>
        <taxon>Micrococcales</taxon>
        <taxon>Microbacteriaceae</taxon>
        <taxon>Agromyces</taxon>
    </lineage>
</organism>
<gene>
    <name evidence="3" type="ORF">RH861_00050</name>
</gene>
<comment type="caution">
    <text evidence="3">The sequence shown here is derived from an EMBL/GenBank/DDBJ whole genome shotgun (WGS) entry which is preliminary data.</text>
</comment>
<feature type="transmembrane region" description="Helical" evidence="1">
    <location>
        <begin position="350"/>
        <end position="368"/>
    </location>
</feature>
<accession>A0ABU1FF94</accession>
<feature type="transmembrane region" description="Helical" evidence="1">
    <location>
        <begin position="199"/>
        <end position="221"/>
    </location>
</feature>
<keyword evidence="1" id="KW-1133">Transmembrane helix</keyword>
<evidence type="ECO:0000313" key="4">
    <source>
        <dbReference type="Proteomes" id="UP001260072"/>
    </source>
</evidence>
<feature type="transmembrane region" description="Helical" evidence="1">
    <location>
        <begin position="122"/>
        <end position="139"/>
    </location>
</feature>
<dbReference type="Pfam" id="PF18920">
    <property type="entry name" value="DUF5671"/>
    <property type="match status" value="3"/>
</dbReference>
<keyword evidence="1" id="KW-0812">Transmembrane</keyword>
<feature type="domain" description="DUF5671" evidence="2">
    <location>
        <begin position="158"/>
        <end position="289"/>
    </location>
</feature>
<feature type="transmembrane region" description="Helical" evidence="1">
    <location>
        <begin position="313"/>
        <end position="338"/>
    </location>
</feature>
<dbReference type="Proteomes" id="UP001260072">
    <property type="component" value="Unassembled WGS sequence"/>
</dbReference>
<feature type="domain" description="DUF5671" evidence="2">
    <location>
        <begin position="311"/>
        <end position="439"/>
    </location>
</feature>
<feature type="transmembrane region" description="Helical" evidence="1">
    <location>
        <begin position="159"/>
        <end position="179"/>
    </location>
</feature>
<keyword evidence="1" id="KW-0472">Membrane</keyword>
<evidence type="ECO:0000256" key="1">
    <source>
        <dbReference type="SAM" id="Phobius"/>
    </source>
</evidence>
<feature type="transmembrane region" description="Helical" evidence="1">
    <location>
        <begin position="388"/>
        <end position="412"/>
    </location>
</feature>
<feature type="transmembrane region" description="Helical" evidence="1">
    <location>
        <begin position="274"/>
        <end position="293"/>
    </location>
</feature>
<feature type="transmembrane region" description="Helical" evidence="1">
    <location>
        <begin position="57"/>
        <end position="77"/>
    </location>
</feature>
<dbReference type="EMBL" id="JAVKGS010000001">
    <property type="protein sequence ID" value="MDR5690448.1"/>
    <property type="molecule type" value="Genomic_DNA"/>
</dbReference>
<name>A0ABU1FF94_9MICO</name>
<feature type="transmembrane region" description="Helical" evidence="1">
    <location>
        <begin position="89"/>
        <end position="116"/>
    </location>
</feature>
<evidence type="ECO:0000313" key="3">
    <source>
        <dbReference type="EMBL" id="MDR5690448.1"/>
    </source>
</evidence>
<reference evidence="4" key="1">
    <citation type="submission" date="2023-07" db="EMBL/GenBank/DDBJ databases">
        <title>Description of three actinobacteria isolated from air of manufacturing shop in a pharmaceutical factory.</title>
        <authorList>
            <person name="Zhang D.-F."/>
        </authorList>
    </citation>
    <scope>NUCLEOTIDE SEQUENCE [LARGE SCALE GENOMIC DNA]</scope>
    <source>
        <strain evidence="4">CCTCC AB 2011122</strain>
    </source>
</reference>
<feature type="transmembrane region" description="Helical" evidence="1">
    <location>
        <begin position="233"/>
        <end position="262"/>
    </location>
</feature>
<feature type="transmembrane region" description="Helical" evidence="1">
    <location>
        <begin position="16"/>
        <end position="37"/>
    </location>
</feature>
<feature type="transmembrane region" description="Helical" evidence="1">
    <location>
        <begin position="432"/>
        <end position="449"/>
    </location>
</feature>
<keyword evidence="4" id="KW-1185">Reference proteome</keyword>
<dbReference type="RefSeq" id="WP_310519193.1">
    <property type="nucleotide sequence ID" value="NZ_BAABBS010000001.1"/>
</dbReference>
<dbReference type="InterPro" id="IPR043728">
    <property type="entry name" value="DUF5671"/>
</dbReference>